<protein>
    <submittedName>
        <fullName evidence="2">Uncharacterized protein</fullName>
    </submittedName>
</protein>
<reference evidence="2" key="3">
    <citation type="submission" date="2025-09" db="UniProtKB">
        <authorList>
            <consortium name="Ensembl"/>
        </authorList>
    </citation>
    <scope>IDENTIFICATION</scope>
</reference>
<dbReference type="AlphaFoldDB" id="H2ZEK5"/>
<organism evidence="2 3">
    <name type="scientific">Ciona savignyi</name>
    <name type="common">Pacific transparent sea squirt</name>
    <dbReference type="NCBI Taxonomy" id="51511"/>
    <lineage>
        <taxon>Eukaryota</taxon>
        <taxon>Metazoa</taxon>
        <taxon>Chordata</taxon>
        <taxon>Tunicata</taxon>
        <taxon>Ascidiacea</taxon>
        <taxon>Phlebobranchia</taxon>
        <taxon>Cionidae</taxon>
        <taxon>Ciona</taxon>
    </lineage>
</organism>
<feature type="region of interest" description="Disordered" evidence="1">
    <location>
        <begin position="1"/>
        <end position="21"/>
    </location>
</feature>
<reference evidence="3" key="1">
    <citation type="submission" date="2003-08" db="EMBL/GenBank/DDBJ databases">
        <authorList>
            <person name="Birren B."/>
            <person name="Nusbaum C."/>
            <person name="Abebe A."/>
            <person name="Abouelleil A."/>
            <person name="Adekoya E."/>
            <person name="Ait-zahra M."/>
            <person name="Allen N."/>
            <person name="Allen T."/>
            <person name="An P."/>
            <person name="Anderson M."/>
            <person name="Anderson S."/>
            <person name="Arachchi H."/>
            <person name="Armbruster J."/>
            <person name="Bachantsang P."/>
            <person name="Baldwin J."/>
            <person name="Barry A."/>
            <person name="Bayul T."/>
            <person name="Blitshsteyn B."/>
            <person name="Bloom T."/>
            <person name="Blye J."/>
            <person name="Boguslavskiy L."/>
            <person name="Borowsky M."/>
            <person name="Boukhgalter B."/>
            <person name="Brunache A."/>
            <person name="Butler J."/>
            <person name="Calixte N."/>
            <person name="Calvo S."/>
            <person name="Camarata J."/>
            <person name="Campo K."/>
            <person name="Chang J."/>
            <person name="Cheshatsang Y."/>
            <person name="Citroen M."/>
            <person name="Collymore A."/>
            <person name="Considine T."/>
            <person name="Cook A."/>
            <person name="Cooke P."/>
            <person name="Corum B."/>
            <person name="Cuomo C."/>
            <person name="David R."/>
            <person name="Dawoe T."/>
            <person name="Degray S."/>
            <person name="Dodge S."/>
            <person name="Dooley K."/>
            <person name="Dorje P."/>
            <person name="Dorjee K."/>
            <person name="Dorris L."/>
            <person name="Duffey N."/>
            <person name="Dupes A."/>
            <person name="Elkins T."/>
            <person name="Engels R."/>
            <person name="Erickson J."/>
            <person name="Farina A."/>
            <person name="Faro S."/>
            <person name="Ferreira P."/>
            <person name="Fischer H."/>
            <person name="Fitzgerald M."/>
            <person name="Foley K."/>
            <person name="Gage D."/>
            <person name="Galagan J."/>
            <person name="Gearin G."/>
            <person name="Gnerre S."/>
            <person name="Gnirke A."/>
            <person name="Goyette A."/>
            <person name="Graham J."/>
            <person name="Grandbois E."/>
            <person name="Gyaltsen K."/>
            <person name="Hafez N."/>
            <person name="Hagopian D."/>
            <person name="Hagos B."/>
            <person name="Hall J."/>
            <person name="Hatcher B."/>
            <person name="Heller A."/>
            <person name="Higgins H."/>
            <person name="Honan T."/>
            <person name="Horn A."/>
            <person name="Houde N."/>
            <person name="Hughes L."/>
            <person name="Hulme W."/>
            <person name="Husby E."/>
            <person name="Iliev I."/>
            <person name="Jaffe D."/>
            <person name="Jones C."/>
            <person name="Kamal M."/>
            <person name="Kamat A."/>
            <person name="Kamvysselis M."/>
            <person name="Karlsson E."/>
            <person name="Kells C."/>
            <person name="Kieu A."/>
            <person name="Kisner P."/>
            <person name="Kodira C."/>
            <person name="Kulbokas E."/>
            <person name="Labutti K."/>
            <person name="Lama D."/>
            <person name="Landers T."/>
            <person name="Leger J."/>
            <person name="Levine S."/>
            <person name="Lewis D."/>
            <person name="Lewis T."/>
            <person name="Lindblad-toh K."/>
            <person name="Liu X."/>
            <person name="Lokyitsang T."/>
            <person name="Lokyitsang Y."/>
            <person name="Lucien O."/>
            <person name="Lui A."/>
            <person name="Ma L.J."/>
            <person name="Mabbitt R."/>
            <person name="Macdonald J."/>
            <person name="Maclean C."/>
            <person name="Major J."/>
            <person name="Manning J."/>
            <person name="Marabella R."/>
            <person name="Maru K."/>
            <person name="Matthews C."/>
            <person name="Mauceli E."/>
            <person name="Mccarthy M."/>
            <person name="Mcdonough S."/>
            <person name="Mcghee T."/>
            <person name="Meldrim J."/>
            <person name="Meneus L."/>
            <person name="Mesirov J."/>
            <person name="Mihalev A."/>
            <person name="Mihova T."/>
            <person name="Mikkelsen T."/>
            <person name="Mlenga V."/>
            <person name="Moru K."/>
            <person name="Mozes J."/>
            <person name="Mulrain L."/>
            <person name="Munson G."/>
            <person name="Naylor J."/>
            <person name="Newes C."/>
            <person name="Nguyen C."/>
            <person name="Nguyen N."/>
            <person name="Nguyen T."/>
            <person name="Nicol R."/>
            <person name="Nielsen C."/>
            <person name="Nizzari M."/>
            <person name="Norbu C."/>
            <person name="Norbu N."/>
            <person name="O'donnell P."/>
            <person name="Okoawo O."/>
            <person name="O'leary S."/>
            <person name="Omotosho B."/>
            <person name="O'neill K."/>
            <person name="Osman S."/>
            <person name="Parker S."/>
            <person name="Perrin D."/>
            <person name="Phunkhang P."/>
            <person name="Piqani B."/>
            <person name="Purcell S."/>
            <person name="Rachupka T."/>
            <person name="Ramasamy U."/>
            <person name="Rameau R."/>
            <person name="Ray V."/>
            <person name="Raymond C."/>
            <person name="Retta R."/>
            <person name="Richardson S."/>
            <person name="Rise C."/>
            <person name="Rodriguez J."/>
            <person name="Rogers J."/>
            <person name="Rogov P."/>
            <person name="Rutman M."/>
            <person name="Schupbach R."/>
            <person name="Seaman C."/>
            <person name="Settipalli S."/>
            <person name="Sharpe T."/>
            <person name="Sheridan J."/>
            <person name="Sherpa N."/>
            <person name="Shi J."/>
            <person name="Smirnov S."/>
            <person name="Smith C."/>
            <person name="Sougnez C."/>
            <person name="Spencer B."/>
            <person name="Stalker J."/>
            <person name="Stange-thomann N."/>
            <person name="Stavropoulos S."/>
            <person name="Stetson K."/>
            <person name="Stone C."/>
            <person name="Stone S."/>
            <person name="Stubbs M."/>
            <person name="Talamas J."/>
            <person name="Tchuinga P."/>
            <person name="Tenzing P."/>
            <person name="Tesfaye S."/>
            <person name="Theodore J."/>
            <person name="Thoulutsang Y."/>
            <person name="Topham K."/>
            <person name="Towey S."/>
            <person name="Tsamla T."/>
            <person name="Tsomo N."/>
            <person name="Vallee D."/>
            <person name="Vassiliev H."/>
            <person name="Venkataraman V."/>
            <person name="Vinson J."/>
            <person name="Vo A."/>
            <person name="Wade C."/>
            <person name="Wang S."/>
            <person name="Wangchuk T."/>
            <person name="Wangdi T."/>
            <person name="Whittaker C."/>
            <person name="Wilkinson J."/>
            <person name="Wu Y."/>
            <person name="Wyman D."/>
            <person name="Yadav S."/>
            <person name="Yang S."/>
            <person name="Yang X."/>
            <person name="Yeager S."/>
            <person name="Yee E."/>
            <person name="Young G."/>
            <person name="Zainoun J."/>
            <person name="Zembeck L."/>
            <person name="Zimmer A."/>
            <person name="Zody M."/>
            <person name="Lander E."/>
        </authorList>
    </citation>
    <scope>NUCLEOTIDE SEQUENCE [LARGE SCALE GENOMIC DNA]</scope>
</reference>
<name>H2ZEK5_CIOSA</name>
<feature type="region of interest" description="Disordered" evidence="1">
    <location>
        <begin position="39"/>
        <end position="66"/>
    </location>
</feature>
<accession>H2ZEK5</accession>
<keyword evidence="3" id="KW-1185">Reference proteome</keyword>
<dbReference type="Ensembl" id="ENSCSAVT00000016201.1">
    <property type="protein sequence ID" value="ENSCSAVP00000016021.1"/>
    <property type="gene ID" value="ENSCSAVG00000009436.1"/>
</dbReference>
<dbReference type="InterPro" id="IPR026136">
    <property type="entry name" value="RIPOR3"/>
</dbReference>
<reference evidence="2" key="2">
    <citation type="submission" date="2025-08" db="UniProtKB">
        <authorList>
            <consortium name="Ensembl"/>
        </authorList>
    </citation>
    <scope>IDENTIFICATION</scope>
</reference>
<dbReference type="GeneTree" id="ENSGT00940000153717"/>
<evidence type="ECO:0000313" key="2">
    <source>
        <dbReference type="Ensembl" id="ENSCSAVP00000016021.1"/>
    </source>
</evidence>
<dbReference type="HOGENOM" id="CLU_637697_0_0_1"/>
<evidence type="ECO:0000256" key="1">
    <source>
        <dbReference type="SAM" id="MobiDB-lite"/>
    </source>
</evidence>
<dbReference type="InParanoid" id="H2ZEK5"/>
<dbReference type="PANTHER" id="PTHR15829">
    <property type="entry name" value="PROTEIN KINASE PKN/PRK1, EFFECTOR"/>
    <property type="match status" value="1"/>
</dbReference>
<feature type="region of interest" description="Disordered" evidence="1">
    <location>
        <begin position="392"/>
        <end position="418"/>
    </location>
</feature>
<dbReference type="eggNOG" id="ENOG502QQ7T">
    <property type="taxonomic scope" value="Eukaryota"/>
</dbReference>
<dbReference type="Proteomes" id="UP000007875">
    <property type="component" value="Unassembled WGS sequence"/>
</dbReference>
<proteinExistence type="predicted"/>
<dbReference type="STRING" id="51511.ENSCSAVP00000016021"/>
<sequence length="430" mass="48277">MDENSNKRAINKDLHDDDVFGSHSKEEEAFLAAISRNVKRALDGDDEPQPPPPGESPIEDIKPLKPVSVHARRTSKLLITTATNLNFMMDDYRGRYAQLRHLEDVVTTLLTNLKKNHRNEVKTDGFRVVSSDEDEIDSHAEPSIFSTGRIVADEALIPHLELCQCLLKDVGKFGPLKVKEIIAFDKLNRQSDVIKRLMEIGMSCDELLIEELEELEDWRGMFEMWRSCCDGGVSLCVSVRTLRLELMSEHGRGVRVKHSDVADHVFPELVRRIYGRYDITDIETKTVTLFHLIDYVNEASDSVHEDFGKLVDKLALEMFITSTLTSGVDDLVLVAIKRLSSLLALRMSNLRALSHLLLDSSSTIRSSAAAHIKHISTEEPLKEKANGVVRRAAGEPPQEGSAVRMHCTGVPRGKKVHPPTRVSLQLRPRA</sequence>
<dbReference type="PANTHER" id="PTHR15829:SF13">
    <property type="entry name" value="FAM65 N-TERMINAL DOMAIN-CONTAINING PROTEIN"/>
    <property type="match status" value="1"/>
</dbReference>
<evidence type="ECO:0000313" key="3">
    <source>
        <dbReference type="Proteomes" id="UP000007875"/>
    </source>
</evidence>